<evidence type="ECO:0000256" key="11">
    <source>
        <dbReference type="ARBA" id="ARBA00047446"/>
    </source>
</evidence>
<dbReference type="EMBL" id="JAWDGP010002673">
    <property type="protein sequence ID" value="KAK3781003.1"/>
    <property type="molecule type" value="Genomic_DNA"/>
</dbReference>
<evidence type="ECO:0000256" key="13">
    <source>
        <dbReference type="RuleBase" id="RU003707"/>
    </source>
</evidence>
<evidence type="ECO:0000256" key="10">
    <source>
        <dbReference type="ARBA" id="ARBA00042182"/>
    </source>
</evidence>
<evidence type="ECO:0000256" key="2">
    <source>
        <dbReference type="ARBA" id="ARBA00005254"/>
    </source>
</evidence>
<dbReference type="Proteomes" id="UP001283361">
    <property type="component" value="Unassembled WGS sequence"/>
</dbReference>
<proteinExistence type="inferred from homology"/>
<comment type="caution">
    <text evidence="14">The sequence shown here is derived from an EMBL/GenBank/DDBJ whole genome shotgun (WGS) entry which is preliminary data.</text>
</comment>
<evidence type="ECO:0000256" key="1">
    <source>
        <dbReference type="ARBA" id="ARBA00004514"/>
    </source>
</evidence>
<dbReference type="InterPro" id="IPR018376">
    <property type="entry name" value="Enoyl-CoA_hyd/isom_CS"/>
</dbReference>
<evidence type="ECO:0000256" key="3">
    <source>
        <dbReference type="ARBA" id="ARBA00022490"/>
    </source>
</evidence>
<dbReference type="CDD" id="cd06558">
    <property type="entry name" value="crotonase-like"/>
    <property type="match status" value="1"/>
</dbReference>
<dbReference type="GO" id="GO:0006635">
    <property type="term" value="P:fatty acid beta-oxidation"/>
    <property type="evidence" value="ECO:0007669"/>
    <property type="project" value="TreeGrafter"/>
</dbReference>
<keyword evidence="4" id="KW-0456">Lyase</keyword>
<dbReference type="InterPro" id="IPR001753">
    <property type="entry name" value="Enoyl-CoA_hydra/iso"/>
</dbReference>
<comment type="catalytic activity">
    <reaction evidence="6">
        <text>(2R)-ethylmalonyl-CoA + H(+) = butanoyl-CoA + CO2</text>
        <dbReference type="Rhea" id="RHEA:59540"/>
        <dbReference type="ChEBI" id="CHEBI:15378"/>
        <dbReference type="ChEBI" id="CHEBI:16526"/>
        <dbReference type="ChEBI" id="CHEBI:57371"/>
        <dbReference type="ChEBI" id="CHEBI:85316"/>
        <dbReference type="EC" id="4.1.1.94"/>
    </reaction>
    <physiologicalReaction direction="left-to-right" evidence="6">
        <dbReference type="Rhea" id="RHEA:59541"/>
    </physiologicalReaction>
</comment>
<dbReference type="PANTHER" id="PTHR11941">
    <property type="entry name" value="ENOYL-COA HYDRATASE-RELATED"/>
    <property type="match status" value="1"/>
</dbReference>
<evidence type="ECO:0000256" key="8">
    <source>
        <dbReference type="ARBA" id="ARBA00039903"/>
    </source>
</evidence>
<dbReference type="GO" id="GO:0004492">
    <property type="term" value="F:methyl/ethyl malonyl-CoA decarboxylase activity"/>
    <property type="evidence" value="ECO:0007669"/>
    <property type="project" value="UniProtKB-EC"/>
</dbReference>
<organism evidence="14 15">
    <name type="scientific">Elysia crispata</name>
    <name type="common">lettuce slug</name>
    <dbReference type="NCBI Taxonomy" id="231223"/>
    <lineage>
        <taxon>Eukaryota</taxon>
        <taxon>Metazoa</taxon>
        <taxon>Spiralia</taxon>
        <taxon>Lophotrochozoa</taxon>
        <taxon>Mollusca</taxon>
        <taxon>Gastropoda</taxon>
        <taxon>Heterobranchia</taxon>
        <taxon>Euthyneura</taxon>
        <taxon>Panpulmonata</taxon>
        <taxon>Sacoglossa</taxon>
        <taxon>Placobranchoidea</taxon>
        <taxon>Plakobranchidae</taxon>
        <taxon>Elysia</taxon>
    </lineage>
</organism>
<comment type="similarity">
    <text evidence="2 13">Belongs to the enoyl-CoA hydratase/isomerase family.</text>
</comment>
<dbReference type="SUPFAM" id="SSF52096">
    <property type="entry name" value="ClpP/crotonase"/>
    <property type="match status" value="1"/>
</dbReference>
<comment type="subcellular location">
    <subcellularLocation>
        <location evidence="1">Cytoplasm</location>
        <location evidence="1">Cytosol</location>
    </subcellularLocation>
</comment>
<dbReference type="EC" id="4.1.1.94" evidence="7"/>
<evidence type="ECO:0000256" key="6">
    <source>
        <dbReference type="ARBA" id="ARBA00036541"/>
    </source>
</evidence>
<dbReference type="InterPro" id="IPR029045">
    <property type="entry name" value="ClpP/crotonase-like_dom_sf"/>
</dbReference>
<evidence type="ECO:0000313" key="15">
    <source>
        <dbReference type="Proteomes" id="UP001283361"/>
    </source>
</evidence>
<comment type="function">
    <text evidence="12">Decarboxylates ethylmalonyl-CoA, a potentially toxic metabolite, to form butyryl-CoA, suggesting it might be involved in metabolite proofreading. Acts preferentially on (S)-ethylmalonyl-CoA but also has some activity on the (R)-isomer. Also has methylmalonyl-CoA decarboxylase activity at lower level.</text>
</comment>
<reference evidence="14" key="1">
    <citation type="journal article" date="2023" name="G3 (Bethesda)">
        <title>A reference genome for the long-term kleptoplast-retaining sea slug Elysia crispata morphotype clarki.</title>
        <authorList>
            <person name="Eastman K.E."/>
            <person name="Pendleton A.L."/>
            <person name="Shaikh M.A."/>
            <person name="Suttiyut T."/>
            <person name="Ogas R."/>
            <person name="Tomko P."/>
            <person name="Gavelis G."/>
            <person name="Widhalm J.R."/>
            <person name="Wisecaver J.H."/>
        </authorList>
    </citation>
    <scope>NUCLEOTIDE SEQUENCE</scope>
    <source>
        <strain evidence="14">ECLA1</strain>
    </source>
</reference>
<keyword evidence="15" id="KW-1185">Reference proteome</keyword>
<dbReference type="Pfam" id="PF00378">
    <property type="entry name" value="ECH_1"/>
    <property type="match status" value="1"/>
</dbReference>
<dbReference type="AlphaFoldDB" id="A0AAE1DTF6"/>
<dbReference type="PANTHER" id="PTHR11941:SF27">
    <property type="entry name" value="ETHYLMALONYL-COA DECARBOXYLASE"/>
    <property type="match status" value="1"/>
</dbReference>
<evidence type="ECO:0000256" key="4">
    <source>
        <dbReference type="ARBA" id="ARBA00023239"/>
    </source>
</evidence>
<sequence>MALIRKSNTICSRALKILQPSSSAFSPSGAGNAQSQSVDKQTCNWIPAKRLHSFKRPNLHVIRNQLARFEGGSVELEMNNDTGIAILTLNNPRRMNSMTGKMMVDMADKVSELEEWHEGKALIMRGADGNLCTGGDLTFVRKALHYGEEMAAYQHDTLTRLLNLPLISVALVQGHTLGGGAELSTACDFRVMSSSAKIGFVQIKMGLSTAWGAATRLTRLLGRRKAIDLLCSAKILLPDAALREGLVDYVLPKICTDELAETTNWLLRNLCAYDTNITRVVKSLVVSAELSMDHYQALDAERKLFGQTWGGPVQRKMLDANVKHK</sequence>
<evidence type="ECO:0000313" key="14">
    <source>
        <dbReference type="EMBL" id="KAK3781003.1"/>
    </source>
</evidence>
<dbReference type="GO" id="GO:0005829">
    <property type="term" value="C:cytosol"/>
    <property type="evidence" value="ECO:0007669"/>
    <property type="project" value="UniProtKB-SubCell"/>
</dbReference>
<keyword evidence="3" id="KW-0963">Cytoplasm</keyword>
<comment type="catalytic activity">
    <reaction evidence="5">
        <text>(2S)-ethylmalonyl-CoA + H(+) = butanoyl-CoA + CO2</text>
        <dbReference type="Rhea" id="RHEA:32131"/>
        <dbReference type="ChEBI" id="CHEBI:15378"/>
        <dbReference type="ChEBI" id="CHEBI:16526"/>
        <dbReference type="ChEBI" id="CHEBI:57371"/>
        <dbReference type="ChEBI" id="CHEBI:60909"/>
        <dbReference type="EC" id="4.1.1.94"/>
    </reaction>
    <physiologicalReaction direction="left-to-right" evidence="5">
        <dbReference type="Rhea" id="RHEA:32132"/>
    </physiologicalReaction>
</comment>
<dbReference type="Gene3D" id="3.90.226.10">
    <property type="entry name" value="2-enoyl-CoA Hydratase, Chain A, domain 1"/>
    <property type="match status" value="1"/>
</dbReference>
<evidence type="ECO:0000256" key="7">
    <source>
        <dbReference type="ARBA" id="ARBA00038883"/>
    </source>
</evidence>
<evidence type="ECO:0000256" key="9">
    <source>
        <dbReference type="ARBA" id="ARBA00042052"/>
    </source>
</evidence>
<gene>
    <name evidence="14" type="ORF">RRG08_046307</name>
</gene>
<evidence type="ECO:0000256" key="12">
    <source>
        <dbReference type="ARBA" id="ARBA00056546"/>
    </source>
</evidence>
<accession>A0AAE1DTF6</accession>
<evidence type="ECO:0000256" key="5">
    <source>
        <dbReference type="ARBA" id="ARBA00036343"/>
    </source>
</evidence>
<name>A0AAE1DTF6_9GAST</name>
<comment type="catalytic activity">
    <reaction evidence="11">
        <text>(S)-methylmalonyl-CoA + H(+) = propanoyl-CoA + CO2</text>
        <dbReference type="Rhea" id="RHEA:61340"/>
        <dbReference type="ChEBI" id="CHEBI:15378"/>
        <dbReference type="ChEBI" id="CHEBI:16526"/>
        <dbReference type="ChEBI" id="CHEBI:57327"/>
        <dbReference type="ChEBI" id="CHEBI:57392"/>
        <dbReference type="EC" id="4.1.1.94"/>
    </reaction>
    <physiologicalReaction direction="left-to-right" evidence="11">
        <dbReference type="Rhea" id="RHEA:61341"/>
    </physiologicalReaction>
</comment>
<dbReference type="PROSITE" id="PS00166">
    <property type="entry name" value="ENOYL_COA_HYDRATASE"/>
    <property type="match status" value="1"/>
</dbReference>
<protein>
    <recommendedName>
        <fullName evidence="8">Ethylmalonyl-CoA decarboxylase</fullName>
        <ecNumber evidence="7">4.1.1.94</ecNumber>
    </recommendedName>
    <alternativeName>
        <fullName evidence="10">Enoyl-CoA hydratase domain-containing protein 1</fullName>
    </alternativeName>
    <alternativeName>
        <fullName evidence="9">Methylmalonyl-CoA decarboxylase</fullName>
    </alternativeName>
</protein>